<proteinExistence type="inferred from homology"/>
<evidence type="ECO:0000256" key="2">
    <source>
        <dbReference type="HAMAP-Rule" id="MF_01940"/>
    </source>
</evidence>
<organism evidence="3 4">
    <name type="scientific">Streptomyces yangpuensis</name>
    <dbReference type="NCBI Taxonomy" id="1648182"/>
    <lineage>
        <taxon>Bacteria</taxon>
        <taxon>Bacillati</taxon>
        <taxon>Actinomycetota</taxon>
        <taxon>Actinomycetes</taxon>
        <taxon>Kitasatosporales</taxon>
        <taxon>Streptomycetaceae</taxon>
        <taxon>Streptomyces</taxon>
    </lineage>
</organism>
<feature type="active site" description="Proton donor" evidence="2">
    <location>
        <position position="38"/>
    </location>
</feature>
<dbReference type="EMBL" id="CP102514">
    <property type="protein sequence ID" value="UUY48402.1"/>
    <property type="molecule type" value="Genomic_DNA"/>
</dbReference>
<dbReference type="Gene3D" id="3.90.1140.10">
    <property type="entry name" value="Cyclic phosphodiesterase"/>
    <property type="match status" value="1"/>
</dbReference>
<dbReference type="RefSeq" id="WP_257855981.1">
    <property type="nucleotide sequence ID" value="NZ_CP102514.1"/>
</dbReference>
<protein>
    <recommendedName>
        <fullName evidence="2">RNA 2',3'-cyclic phosphodiesterase</fullName>
        <shortName evidence="2">RNA 2',3'-CPDase</shortName>
        <ecNumber evidence="2">3.1.4.58</ecNumber>
    </recommendedName>
</protein>
<comment type="similarity">
    <text evidence="2">Belongs to the 2H phosphoesterase superfamily. ThpR family.</text>
</comment>
<evidence type="ECO:0000313" key="3">
    <source>
        <dbReference type="EMBL" id="UUY48402.1"/>
    </source>
</evidence>
<evidence type="ECO:0000313" key="4">
    <source>
        <dbReference type="Proteomes" id="UP001057738"/>
    </source>
</evidence>
<dbReference type="HAMAP" id="MF_01940">
    <property type="entry name" value="RNA_CPDase"/>
    <property type="match status" value="1"/>
</dbReference>
<dbReference type="EC" id="3.1.4.58" evidence="2"/>
<dbReference type="SUPFAM" id="SSF55144">
    <property type="entry name" value="LigT-like"/>
    <property type="match status" value="1"/>
</dbReference>
<dbReference type="Proteomes" id="UP001057738">
    <property type="component" value="Chromosome"/>
</dbReference>
<gene>
    <name evidence="3" type="primary">thpR</name>
    <name evidence="3" type="ORF">NRK68_15030</name>
</gene>
<dbReference type="PANTHER" id="PTHR35561:SF1">
    <property type="entry name" value="RNA 2',3'-CYCLIC PHOSPHODIESTERASE"/>
    <property type="match status" value="1"/>
</dbReference>
<keyword evidence="4" id="KW-1185">Reference proteome</keyword>
<keyword evidence="1 2" id="KW-0378">Hydrolase</keyword>
<comment type="function">
    <text evidence="2">Hydrolyzes RNA 2',3'-cyclic phosphodiester to an RNA 2'-phosphomonoester.</text>
</comment>
<evidence type="ECO:0000256" key="1">
    <source>
        <dbReference type="ARBA" id="ARBA00022801"/>
    </source>
</evidence>
<reference evidence="3" key="1">
    <citation type="submission" date="2022-08" db="EMBL/GenBank/DDBJ databases">
        <authorList>
            <person name="Tian L."/>
        </authorList>
    </citation>
    <scope>NUCLEOTIDE SEQUENCE</scope>
    <source>
        <strain evidence="3">CM253</strain>
    </source>
</reference>
<sequence length="202" mass="22482">MRLFAAVLPPEEAVAELREAVRPLRDDRLTWTAEGGWHFTLAFMGEVRDDALPELHARLERAADRTEPFGLRLHGCGHFGDRALWAGAAGDLDTMRLLADRADAAARRAGIPMEQHHRYTPHLTLARNHAQGHGHGHGHRQGHGHERAATPLRPYLDALAGFEGTPWQVDTLSLVRSHLPVSGVPGEQPRYETVRAWPLRTP</sequence>
<dbReference type="PANTHER" id="PTHR35561">
    <property type="entry name" value="RNA 2',3'-CYCLIC PHOSPHODIESTERASE"/>
    <property type="match status" value="1"/>
</dbReference>
<dbReference type="GeneID" id="95574791"/>
<feature type="active site" description="Proton acceptor" evidence="2">
    <location>
        <position position="122"/>
    </location>
</feature>
<dbReference type="InterPro" id="IPR009097">
    <property type="entry name" value="Cyclic_Pdiesterase"/>
</dbReference>
<dbReference type="Pfam" id="PF13563">
    <property type="entry name" value="2_5_RNA_ligase2"/>
    <property type="match status" value="1"/>
</dbReference>
<feature type="short sequence motif" description="HXTX 1" evidence="2">
    <location>
        <begin position="38"/>
        <end position="41"/>
    </location>
</feature>
<comment type="catalytic activity">
    <reaction evidence="2">
        <text>a 3'-end 2',3'-cyclophospho-ribonucleotide-RNA + H2O = a 3'-end 2'-phospho-ribonucleotide-RNA + H(+)</text>
        <dbReference type="Rhea" id="RHEA:11828"/>
        <dbReference type="Rhea" id="RHEA-COMP:10464"/>
        <dbReference type="Rhea" id="RHEA-COMP:17353"/>
        <dbReference type="ChEBI" id="CHEBI:15377"/>
        <dbReference type="ChEBI" id="CHEBI:15378"/>
        <dbReference type="ChEBI" id="CHEBI:83064"/>
        <dbReference type="ChEBI" id="CHEBI:173113"/>
        <dbReference type="EC" id="3.1.4.58"/>
    </reaction>
</comment>
<name>A0ABY5PW58_9ACTN</name>
<dbReference type="NCBIfam" id="TIGR02258">
    <property type="entry name" value="2_5_ligase"/>
    <property type="match status" value="1"/>
</dbReference>
<dbReference type="InterPro" id="IPR004175">
    <property type="entry name" value="RNA_CPDase"/>
</dbReference>
<accession>A0ABY5PW58</accession>
<feature type="short sequence motif" description="HXTX 2" evidence="2">
    <location>
        <begin position="122"/>
        <end position="125"/>
    </location>
</feature>